<sequence length="569" mass="65614">MCMEGEIDKNNNIRAYMFGKVGRNNGNDADDDEAEDVIYYENKEEPSGSFEGNSAVLKYVGDKKMLGNNLARSFLPKYKKQISTLCSCTNNSNTKVFKHLYAIYETNYNNSRKEYSGIIIKRQKRSPSYIVSNDVVKQTQLSHSDYNDDNTTQELPNLNDSNNNENNMQFNTTTTGRRYSKLLVRRSKLIVPSAPELLNSSELMFRVAVNETALQPMLRSTVKLVLRRKIIVIRKPQQDRRIQIETMETTTQTPKFPKYSSNNSSTKTQSANSIKSLNESHIQRPLFNKTGEVGINKLLLIANLSSQKVFHTHIKRNDTKAHDRTMQPSNFNARGRIVRKRINRRLRKFDHNDLNHNSIRITTSTKNTTKSLQRDELQFKTASYNSSTAETMTPNKTIKKRRRKKQGRIQRKRNQKLRTTNRNFVTVVAKSQTKLNFLQAQSIFMQQSRQILMPFQLSSIISRNQTDFFTGFMVDSKQKTAAIVSASAVRPTTLLNTRFLNIAHTSLYYEVASSIQYETIIHTRTYTYVVDRVHGDQHHHIESSTLVRAQTQVLPHTMLITHTLTNMIM</sequence>
<feature type="region of interest" description="Disordered" evidence="1">
    <location>
        <begin position="386"/>
        <end position="418"/>
    </location>
</feature>
<feature type="compositionally biased region" description="Basic residues" evidence="1">
    <location>
        <begin position="397"/>
        <end position="416"/>
    </location>
</feature>
<feature type="compositionally biased region" description="Low complexity" evidence="1">
    <location>
        <begin position="157"/>
        <end position="171"/>
    </location>
</feature>
<feature type="region of interest" description="Disordered" evidence="1">
    <location>
        <begin position="141"/>
        <end position="171"/>
    </location>
</feature>
<protein>
    <submittedName>
        <fullName evidence="2">Uncharacterized protein</fullName>
    </submittedName>
</protein>
<dbReference type="AlphaFoldDB" id="W8B284"/>
<evidence type="ECO:0000256" key="1">
    <source>
        <dbReference type="SAM" id="MobiDB-lite"/>
    </source>
</evidence>
<name>W8B284_CERCA</name>
<feature type="compositionally biased region" description="Polar residues" evidence="1">
    <location>
        <begin position="386"/>
        <end position="396"/>
    </location>
</feature>
<dbReference type="EMBL" id="GAMC01015417">
    <property type="protein sequence ID" value="JAB91138.1"/>
    <property type="molecule type" value="mRNA"/>
</dbReference>
<reference evidence="2" key="2">
    <citation type="journal article" date="2014" name="BMC Genomics">
        <title>A genomic perspective to assessing quality of mass-reared SIT flies used in Mediterranean fruit fly (Ceratitis capitata) eradication in California.</title>
        <authorList>
            <person name="Calla B."/>
            <person name="Hall B."/>
            <person name="Hou S."/>
            <person name="Geib S.M."/>
        </authorList>
    </citation>
    <scope>NUCLEOTIDE SEQUENCE</scope>
</reference>
<accession>W8B284</accession>
<feature type="compositionally biased region" description="Polar residues" evidence="1">
    <location>
        <begin position="259"/>
        <end position="269"/>
    </location>
</feature>
<reference evidence="2" key="1">
    <citation type="submission" date="2013-07" db="EMBL/GenBank/DDBJ databases">
        <authorList>
            <person name="Geib S."/>
        </authorList>
    </citation>
    <scope>NUCLEOTIDE SEQUENCE</scope>
</reference>
<organism evidence="2">
    <name type="scientific">Ceratitis capitata</name>
    <name type="common">Mediterranean fruit fly</name>
    <name type="synonym">Tephritis capitata</name>
    <dbReference type="NCBI Taxonomy" id="7213"/>
    <lineage>
        <taxon>Eukaryota</taxon>
        <taxon>Metazoa</taxon>
        <taxon>Ecdysozoa</taxon>
        <taxon>Arthropoda</taxon>
        <taxon>Hexapoda</taxon>
        <taxon>Insecta</taxon>
        <taxon>Pterygota</taxon>
        <taxon>Neoptera</taxon>
        <taxon>Endopterygota</taxon>
        <taxon>Diptera</taxon>
        <taxon>Brachycera</taxon>
        <taxon>Muscomorpha</taxon>
        <taxon>Tephritoidea</taxon>
        <taxon>Tephritidae</taxon>
        <taxon>Ceratitis</taxon>
        <taxon>Ceratitis</taxon>
    </lineage>
</organism>
<feature type="compositionally biased region" description="Polar residues" evidence="1">
    <location>
        <begin position="141"/>
        <end position="156"/>
    </location>
</feature>
<feature type="compositionally biased region" description="Low complexity" evidence="1">
    <location>
        <begin position="244"/>
        <end position="253"/>
    </location>
</feature>
<proteinExistence type="evidence at transcript level"/>
<feature type="region of interest" description="Disordered" evidence="1">
    <location>
        <begin position="243"/>
        <end position="269"/>
    </location>
</feature>
<evidence type="ECO:0000313" key="2">
    <source>
        <dbReference type="EMBL" id="JAB91138.1"/>
    </source>
</evidence>